<evidence type="ECO:0000313" key="1">
    <source>
        <dbReference type="EMBL" id="DAD27777.1"/>
    </source>
</evidence>
<reference evidence="1 2" key="1">
    <citation type="journal article" date="2020" name="Mol. Biol. Evol.">
        <title>Distinct Expression and Methylation Patterns for Genes with Different Fates following a Single Whole-Genome Duplication in Flowering Plants.</title>
        <authorList>
            <person name="Shi T."/>
            <person name="Rahmani R.S."/>
            <person name="Gugger P.F."/>
            <person name="Wang M."/>
            <person name="Li H."/>
            <person name="Zhang Y."/>
            <person name="Li Z."/>
            <person name="Wang Q."/>
            <person name="Van de Peer Y."/>
            <person name="Marchal K."/>
            <person name="Chen J."/>
        </authorList>
    </citation>
    <scope>NUCLEOTIDE SEQUENCE [LARGE SCALE GENOMIC DNA]</scope>
    <source>
        <tissue evidence="1">Leaf</tissue>
    </source>
</reference>
<protein>
    <submittedName>
        <fullName evidence="1">Uncharacterized protein</fullName>
    </submittedName>
</protein>
<organism evidence="1 2">
    <name type="scientific">Nelumbo nucifera</name>
    <name type="common">Sacred lotus</name>
    <dbReference type="NCBI Taxonomy" id="4432"/>
    <lineage>
        <taxon>Eukaryota</taxon>
        <taxon>Viridiplantae</taxon>
        <taxon>Streptophyta</taxon>
        <taxon>Embryophyta</taxon>
        <taxon>Tracheophyta</taxon>
        <taxon>Spermatophyta</taxon>
        <taxon>Magnoliopsida</taxon>
        <taxon>Proteales</taxon>
        <taxon>Nelumbonaceae</taxon>
        <taxon>Nelumbo</taxon>
    </lineage>
</organism>
<dbReference type="AlphaFoldDB" id="A0A822Y5P0"/>
<comment type="caution">
    <text evidence="1">The sequence shown here is derived from an EMBL/GenBank/DDBJ whole genome shotgun (WGS) entry which is preliminary data.</text>
</comment>
<keyword evidence="2" id="KW-1185">Reference proteome</keyword>
<gene>
    <name evidence="1" type="ORF">HUJ06_029245</name>
</gene>
<accession>A0A822Y5P0</accession>
<name>A0A822Y5P0_NELNU</name>
<proteinExistence type="predicted"/>
<dbReference type="EMBL" id="DUZY01000002">
    <property type="protein sequence ID" value="DAD27777.1"/>
    <property type="molecule type" value="Genomic_DNA"/>
</dbReference>
<dbReference type="Proteomes" id="UP000607653">
    <property type="component" value="Unassembled WGS sequence"/>
</dbReference>
<sequence>MKVVDNNCGIWNHLYRLLISIQSANFQASQDVHSLTRVLLLSYMPECDQLVKTGPPQVAFPDSKSRNPRIRLTDAQFFRKRGAHS</sequence>
<evidence type="ECO:0000313" key="2">
    <source>
        <dbReference type="Proteomes" id="UP000607653"/>
    </source>
</evidence>